<organism evidence="18 19">
    <name type="scientific">Gordonia phosphorivorans</name>
    <dbReference type="NCBI Taxonomy" id="1056982"/>
    <lineage>
        <taxon>Bacteria</taxon>
        <taxon>Bacillati</taxon>
        <taxon>Actinomycetota</taxon>
        <taxon>Actinomycetes</taxon>
        <taxon>Mycobacteriales</taxon>
        <taxon>Gordoniaceae</taxon>
        <taxon>Gordonia</taxon>
    </lineage>
</organism>
<evidence type="ECO:0000256" key="9">
    <source>
        <dbReference type="ARBA" id="ARBA00023125"/>
    </source>
</evidence>
<evidence type="ECO:0000256" key="5">
    <source>
        <dbReference type="ARBA" id="ARBA00022763"/>
    </source>
</evidence>
<gene>
    <name evidence="18" type="ORF">ACFFJD_09505</name>
</gene>
<keyword evidence="8" id="KW-0862">Zinc</keyword>
<dbReference type="PANTHER" id="PTHR42697:SF3">
    <property type="entry name" value="ENDONUCLEASE 8 1"/>
    <property type="match status" value="1"/>
</dbReference>
<dbReference type="InterPro" id="IPR035937">
    <property type="entry name" value="FPG_N"/>
</dbReference>
<dbReference type="Pfam" id="PF06831">
    <property type="entry name" value="H2TH"/>
    <property type="match status" value="1"/>
</dbReference>
<name>A0ABV6H871_9ACTN</name>
<evidence type="ECO:0000313" key="19">
    <source>
        <dbReference type="Proteomes" id="UP001589783"/>
    </source>
</evidence>
<dbReference type="InterPro" id="IPR010979">
    <property type="entry name" value="Ribosomal_uS13-like_H2TH"/>
</dbReference>
<dbReference type="Pfam" id="PF01149">
    <property type="entry name" value="Fapy_DNA_glyco"/>
    <property type="match status" value="1"/>
</dbReference>
<sequence length="270" mass="29584">MPEGHALHRLARRQQQQFGGQRVRVSSPQGRFGPEAALLDGKRFTAAQAWGKHLLYTFDDGDPATGNAMVHIHLGIYGAFTEETLPMPDPVGQIRMRMVGDDLGVDLRGPNACELYTPPDLEALVRRLGPDPLRADADPSLAAAAIARSRRAIGSLLMDQKVIAGVGNIYRAEVLFRAGIDPLRPGTTVTPEEFAAIWADLVALMEVGAQRGRIHVVRPDDDHGAPAYASNRPRTYVYRRAGEPCRLCGTPIAWQELEGRNLFWCPSCQS</sequence>
<dbReference type="PROSITE" id="PS51066">
    <property type="entry name" value="ZF_FPG_2"/>
    <property type="match status" value="1"/>
</dbReference>
<dbReference type="SUPFAM" id="SSF57716">
    <property type="entry name" value="Glucocorticoid receptor-like (DNA-binding domain)"/>
    <property type="match status" value="1"/>
</dbReference>
<protein>
    <recommendedName>
        <fullName evidence="3">DNA-(apurinic or apyrimidinic site) lyase</fullName>
        <ecNumber evidence="3">4.2.99.18</ecNumber>
    </recommendedName>
</protein>
<evidence type="ECO:0000259" key="17">
    <source>
        <dbReference type="PROSITE" id="PS51068"/>
    </source>
</evidence>
<evidence type="ECO:0000256" key="8">
    <source>
        <dbReference type="ARBA" id="ARBA00022833"/>
    </source>
</evidence>
<accession>A0ABV6H871</accession>
<evidence type="ECO:0000256" key="14">
    <source>
        <dbReference type="ARBA" id="ARBA00044632"/>
    </source>
</evidence>
<dbReference type="InterPro" id="IPR012319">
    <property type="entry name" value="FPG_cat"/>
</dbReference>
<keyword evidence="12" id="KW-0511">Multifunctional enzyme</keyword>
<dbReference type="InterPro" id="IPR000214">
    <property type="entry name" value="Znf_DNA_glyclase/AP_lyase"/>
</dbReference>
<keyword evidence="4" id="KW-0479">Metal-binding</keyword>
<evidence type="ECO:0000256" key="10">
    <source>
        <dbReference type="ARBA" id="ARBA00023204"/>
    </source>
</evidence>
<comment type="similarity">
    <text evidence="2">Belongs to the FPG family.</text>
</comment>
<dbReference type="RefSeq" id="WP_382363471.1">
    <property type="nucleotide sequence ID" value="NZ_JBHLWV010000020.1"/>
</dbReference>
<evidence type="ECO:0000256" key="1">
    <source>
        <dbReference type="ARBA" id="ARBA00001947"/>
    </source>
</evidence>
<evidence type="ECO:0000259" key="16">
    <source>
        <dbReference type="PROSITE" id="PS51066"/>
    </source>
</evidence>
<dbReference type="InterPro" id="IPR010663">
    <property type="entry name" value="Znf_FPG/IleRS"/>
</dbReference>
<dbReference type="InterPro" id="IPR015887">
    <property type="entry name" value="DNA_glyclase_Znf_dom_DNA_BS"/>
</dbReference>
<dbReference type="InterPro" id="IPR015886">
    <property type="entry name" value="H2TH_FPG"/>
</dbReference>
<feature type="domain" description="FPG-type" evidence="16">
    <location>
        <begin position="236"/>
        <end position="270"/>
    </location>
</feature>
<evidence type="ECO:0000256" key="3">
    <source>
        <dbReference type="ARBA" id="ARBA00012720"/>
    </source>
</evidence>
<keyword evidence="19" id="KW-1185">Reference proteome</keyword>
<dbReference type="EC" id="4.2.99.18" evidence="3"/>
<dbReference type="Pfam" id="PF06827">
    <property type="entry name" value="zf-FPG_IleRS"/>
    <property type="match status" value="1"/>
</dbReference>
<evidence type="ECO:0000313" key="18">
    <source>
        <dbReference type="EMBL" id="MFC0315084.1"/>
    </source>
</evidence>
<dbReference type="PROSITE" id="PS01242">
    <property type="entry name" value="ZF_FPG_1"/>
    <property type="match status" value="1"/>
</dbReference>
<keyword evidence="7" id="KW-0378">Hydrolase</keyword>
<dbReference type="SUPFAM" id="SSF81624">
    <property type="entry name" value="N-terminal domain of MutM-like DNA repair proteins"/>
    <property type="match status" value="1"/>
</dbReference>
<keyword evidence="13" id="KW-0326">Glycosidase</keyword>
<evidence type="ECO:0000256" key="13">
    <source>
        <dbReference type="ARBA" id="ARBA00023295"/>
    </source>
</evidence>
<dbReference type="SMART" id="SM01232">
    <property type="entry name" value="H2TH"/>
    <property type="match status" value="1"/>
</dbReference>
<dbReference type="SMART" id="SM00898">
    <property type="entry name" value="Fapy_DNA_glyco"/>
    <property type="match status" value="1"/>
</dbReference>
<feature type="domain" description="Formamidopyrimidine-DNA glycosylase catalytic" evidence="17">
    <location>
        <begin position="2"/>
        <end position="100"/>
    </location>
</feature>
<dbReference type="Proteomes" id="UP001589783">
    <property type="component" value="Unassembled WGS sequence"/>
</dbReference>
<evidence type="ECO:0000256" key="4">
    <source>
        <dbReference type="ARBA" id="ARBA00022723"/>
    </source>
</evidence>
<evidence type="ECO:0000256" key="15">
    <source>
        <dbReference type="PROSITE-ProRule" id="PRU00391"/>
    </source>
</evidence>
<dbReference type="Gene3D" id="3.20.190.10">
    <property type="entry name" value="MutM-like, N-terminal"/>
    <property type="match status" value="1"/>
</dbReference>
<comment type="caution">
    <text evidence="18">The sequence shown here is derived from an EMBL/GenBank/DDBJ whole genome shotgun (WGS) entry which is preliminary data.</text>
</comment>
<keyword evidence="9" id="KW-0238">DNA-binding</keyword>
<dbReference type="PANTHER" id="PTHR42697">
    <property type="entry name" value="ENDONUCLEASE 8"/>
    <property type="match status" value="1"/>
</dbReference>
<dbReference type="Gene3D" id="1.10.8.50">
    <property type="match status" value="1"/>
</dbReference>
<keyword evidence="10" id="KW-0234">DNA repair</keyword>
<dbReference type="CDD" id="cd08970">
    <property type="entry name" value="AcNei1_N"/>
    <property type="match status" value="1"/>
</dbReference>
<evidence type="ECO:0000256" key="12">
    <source>
        <dbReference type="ARBA" id="ARBA00023268"/>
    </source>
</evidence>
<evidence type="ECO:0000256" key="2">
    <source>
        <dbReference type="ARBA" id="ARBA00009409"/>
    </source>
</evidence>
<dbReference type="SUPFAM" id="SSF46946">
    <property type="entry name" value="S13-like H2TH domain"/>
    <property type="match status" value="1"/>
</dbReference>
<keyword evidence="6 15" id="KW-0863">Zinc-finger</keyword>
<comment type="cofactor">
    <cofactor evidence="1">
        <name>Zn(2+)</name>
        <dbReference type="ChEBI" id="CHEBI:29105"/>
    </cofactor>
</comment>
<evidence type="ECO:0000256" key="11">
    <source>
        <dbReference type="ARBA" id="ARBA00023239"/>
    </source>
</evidence>
<dbReference type="PROSITE" id="PS51068">
    <property type="entry name" value="FPG_CAT"/>
    <property type="match status" value="1"/>
</dbReference>
<keyword evidence="5" id="KW-0227">DNA damage</keyword>
<keyword evidence="11" id="KW-0456">Lyase</keyword>
<dbReference type="EMBL" id="JBHLWV010000020">
    <property type="protein sequence ID" value="MFC0315084.1"/>
    <property type="molecule type" value="Genomic_DNA"/>
</dbReference>
<reference evidence="18 19" key="1">
    <citation type="submission" date="2024-09" db="EMBL/GenBank/DDBJ databases">
        <authorList>
            <person name="Sun Q."/>
            <person name="Mori K."/>
        </authorList>
    </citation>
    <scope>NUCLEOTIDE SEQUENCE [LARGE SCALE GENOMIC DNA]</scope>
    <source>
        <strain evidence="18 19">CCM 7957</strain>
    </source>
</reference>
<evidence type="ECO:0000256" key="6">
    <source>
        <dbReference type="ARBA" id="ARBA00022771"/>
    </source>
</evidence>
<evidence type="ECO:0000256" key="7">
    <source>
        <dbReference type="ARBA" id="ARBA00022801"/>
    </source>
</evidence>
<comment type="catalytic activity">
    <reaction evidence="14">
        <text>2'-deoxyribonucleotide-(2'-deoxyribose 5'-phosphate)-2'-deoxyribonucleotide-DNA = a 3'-end 2'-deoxyribonucleotide-(2,3-dehydro-2,3-deoxyribose 5'-phosphate)-DNA + a 5'-end 5'-phospho-2'-deoxyribonucleoside-DNA + H(+)</text>
        <dbReference type="Rhea" id="RHEA:66592"/>
        <dbReference type="Rhea" id="RHEA-COMP:13180"/>
        <dbReference type="Rhea" id="RHEA-COMP:16897"/>
        <dbReference type="Rhea" id="RHEA-COMP:17067"/>
        <dbReference type="ChEBI" id="CHEBI:15378"/>
        <dbReference type="ChEBI" id="CHEBI:136412"/>
        <dbReference type="ChEBI" id="CHEBI:157695"/>
        <dbReference type="ChEBI" id="CHEBI:167181"/>
        <dbReference type="EC" id="4.2.99.18"/>
    </reaction>
</comment>
<proteinExistence type="inferred from homology"/>